<evidence type="ECO:0000313" key="4">
    <source>
        <dbReference type="Proteomes" id="UP000186277"/>
    </source>
</evidence>
<dbReference type="FunFam" id="2.40.160.160:FF:000001">
    <property type="entry name" value="Intimin-like inverse autotransporter SinH"/>
    <property type="match status" value="1"/>
</dbReference>
<feature type="domain" description="Inverse autotransporter beta-domain" evidence="2">
    <location>
        <begin position="84"/>
        <end position="348"/>
    </location>
</feature>
<reference evidence="3 4" key="1">
    <citation type="submission" date="2016-09" db="EMBL/GenBank/DDBJ databases">
        <title>Xenorhabdus thuongxuanensis sp. nov. and Xenorhabdus eapokensis sp. nov., isolated from Steinernema species.</title>
        <authorList>
            <person name="Kaempfer P."/>
            <person name="Tobias N.J."/>
            <person name="Phan Ke L."/>
            <person name="Bode H.B."/>
            <person name="Glaeser S.P."/>
        </authorList>
    </citation>
    <scope>NUCLEOTIDE SEQUENCE [LARGE SCALE GENOMIC DNA]</scope>
    <source>
        <strain evidence="3 4">30TX1</strain>
    </source>
</reference>
<dbReference type="PANTHER" id="PTHR39576">
    <property type="entry name" value="ATTACHING AND EFFACING PROTEIN HOMOLOG-RELATED-RELATED"/>
    <property type="match status" value="1"/>
</dbReference>
<proteinExistence type="inferred from homology"/>
<dbReference type="InterPro" id="IPR051715">
    <property type="entry name" value="Intimin-Invasin_domain"/>
</dbReference>
<dbReference type="Gene3D" id="2.40.160.160">
    <property type="entry name" value="Inverse autotransporter, beta-domain"/>
    <property type="match status" value="1"/>
</dbReference>
<evidence type="ECO:0000259" key="2">
    <source>
        <dbReference type="Pfam" id="PF11924"/>
    </source>
</evidence>
<gene>
    <name evidence="3" type="ORF">Xentx_01946</name>
</gene>
<dbReference type="AlphaFoldDB" id="A0A1Q5U287"/>
<dbReference type="Gene3D" id="2.60.40.10">
    <property type="entry name" value="Immunoglobulins"/>
    <property type="match status" value="3"/>
</dbReference>
<comment type="similarity">
    <text evidence="1">Belongs to the intimin/invasin family.</text>
</comment>
<dbReference type="OrthoDB" id="6437047at2"/>
<dbReference type="InterPro" id="IPR003535">
    <property type="entry name" value="Intimin/invasin_bac"/>
</dbReference>
<evidence type="ECO:0000313" key="3">
    <source>
        <dbReference type="EMBL" id="OKP06608.1"/>
    </source>
</evidence>
<dbReference type="PANTHER" id="PTHR39576:SF2">
    <property type="entry name" value="ATTACHING AND EFFACING PROTEIN HOMOLOG-RELATED"/>
    <property type="match status" value="1"/>
</dbReference>
<sequence length="1130" mass="126437">MARYLSEYTRFFIFSIMVLFLLSMLTNAHPVKHAEKFIVKEGLNIKRVNESDNLNNKIKEQGEKTLDINTDNKNNIKTSSIEMNHIVEQAKSYALGKFNNLASGEMQKWLSQFGTAKINVSLDRKGKLDNRSLDFLFPFYDDKEDWLFFSQLGYGNKDNRNTVNFGLGGRYVTSRWMYGFNSFYDYDITGKNKRLGLGGEVWADYLKLSVNTYWRLKNWQQSIKEIDYEERPANGFDLKSEFFLPVYPSLGGRLSYEQYFGDNVALFNHHSKQKDPGLARFGLSYTPIPLITMAVDYKYASGGHSETQFQANLNYRFGVTFDTQFSPYNIASMRTLAGSRYDLVERNNSIVLDYRKKQALQVTLPHSIHGYTAQMKSVTANVISDKPIKQITWRAGEEFTKNGGKFSNIGNPMVMILPKYIYNGVNSYPIYAVVEEENGKRAKTAEMLVTIEPFVIKGKPQITPSTNDIVADGESAFTLAVAVTHGHQNNSPLPLIAIQDVKWTVELPKGSSLELKDAIKLQWDESSTTNDTGQLSVKVTSTKPVQNATVYFEMEGMPKVRIAKISFSDIQSKYAIDSITVSPQTPIALGDNNDSYTFVATILGPDGQLLKNQNIDAQWRVNPDNGDVELKGSDKTDAEGRLIATLSSKTWKSAKIQVGLIIEKEVEKFSEFVAFVEEDKNIHVQSLTIDQAGPLEATGENEYTFIATVVGSDGKPFPKSASVSPIWKIENGVPGMKLIVGAAKPNNKGELTATVTSTQAVKDARISVSLQDDVKTLSPAFSFSPAKVVDIVFKSDIEVSPDGPIWGNGHDAYTYRILLIDPKSGQPMRNWSLANVNWNIENKDLPDKLIFKEQQITTDAEGYLTASLVSTVGMDGIIAQMSIITDNKEYSIIAKIPVSFKAKPQEAGLHLISGHGGDSYIAATRQREPYNVYGDLIIRLTKESTKPVHIVGENVEYQSSGELVKVSQSGNITFPAENFRTSKGITIVTAKVTEPQTGEQTIYEYRFNPQRYVFTPEFEDDGYVKLGENSENSTCETLDPKYSWGRRAISMTDQDIGISASTETSRSLHYEYKHFPGFGILPYPFGLNNTKIKVANSHNPSQFFLYDYATGEKVDSNPEDMGRLLCKLLD</sequence>
<evidence type="ECO:0000256" key="1">
    <source>
        <dbReference type="ARBA" id="ARBA00010116"/>
    </source>
</evidence>
<accession>A0A1Q5U287</accession>
<dbReference type="EMBL" id="MKGR01000012">
    <property type="protein sequence ID" value="OKP06608.1"/>
    <property type="molecule type" value="Genomic_DNA"/>
</dbReference>
<protein>
    <submittedName>
        <fullName evidence="3">Putative invasin</fullName>
    </submittedName>
</protein>
<dbReference type="InterPro" id="IPR038177">
    <property type="entry name" value="IAT_beta_sf"/>
</dbReference>
<dbReference type="SUPFAM" id="SSF49373">
    <property type="entry name" value="Invasin/intimin cell-adhesion fragments"/>
    <property type="match status" value="1"/>
</dbReference>
<dbReference type="Proteomes" id="UP000186277">
    <property type="component" value="Unassembled WGS sequence"/>
</dbReference>
<dbReference type="InterPro" id="IPR008964">
    <property type="entry name" value="Invasin/intimin_cell_adhesion"/>
</dbReference>
<organism evidence="3 4">
    <name type="scientific">Xenorhabdus thuongxuanensis</name>
    <dbReference type="NCBI Taxonomy" id="1873484"/>
    <lineage>
        <taxon>Bacteria</taxon>
        <taxon>Pseudomonadati</taxon>
        <taxon>Pseudomonadota</taxon>
        <taxon>Gammaproteobacteria</taxon>
        <taxon>Enterobacterales</taxon>
        <taxon>Morganellaceae</taxon>
        <taxon>Xenorhabdus</taxon>
    </lineage>
</organism>
<dbReference type="GO" id="GO:0007155">
    <property type="term" value="P:cell adhesion"/>
    <property type="evidence" value="ECO:0007669"/>
    <property type="project" value="InterPro"/>
</dbReference>
<dbReference type="GO" id="GO:0009279">
    <property type="term" value="C:cell outer membrane"/>
    <property type="evidence" value="ECO:0007669"/>
    <property type="project" value="TreeGrafter"/>
</dbReference>
<dbReference type="InterPro" id="IPR013783">
    <property type="entry name" value="Ig-like_fold"/>
</dbReference>
<dbReference type="RefSeq" id="WP_074020040.1">
    <property type="nucleotide sequence ID" value="NZ_CAWMWP010000024.1"/>
</dbReference>
<comment type="caution">
    <text evidence="3">The sequence shown here is derived from an EMBL/GenBank/DDBJ whole genome shotgun (WGS) entry which is preliminary data.</text>
</comment>
<dbReference type="InterPro" id="IPR024519">
    <property type="entry name" value="IAT_beta"/>
</dbReference>
<keyword evidence="4" id="KW-1185">Reference proteome</keyword>
<dbReference type="PRINTS" id="PR01369">
    <property type="entry name" value="INTIMIN"/>
</dbReference>
<name>A0A1Q5U287_9GAMM</name>
<dbReference type="Pfam" id="PF11924">
    <property type="entry name" value="IAT_beta"/>
    <property type="match status" value="1"/>
</dbReference>